<sequence length="58" mass="6797">MTETLRYRVVSREVIEDNLSKDDALYLIANLEDQGQTNLLMEEYFPDANRLGRNPDLH</sequence>
<organism evidence="1">
    <name type="scientific">marine metagenome</name>
    <dbReference type="NCBI Taxonomy" id="408172"/>
    <lineage>
        <taxon>unclassified sequences</taxon>
        <taxon>metagenomes</taxon>
        <taxon>ecological metagenomes</taxon>
    </lineage>
</organism>
<accession>A0A382F7E5</accession>
<reference evidence="1" key="1">
    <citation type="submission" date="2018-05" db="EMBL/GenBank/DDBJ databases">
        <authorList>
            <person name="Lanie J.A."/>
            <person name="Ng W.-L."/>
            <person name="Kazmierczak K.M."/>
            <person name="Andrzejewski T.M."/>
            <person name="Davidsen T.M."/>
            <person name="Wayne K.J."/>
            <person name="Tettelin H."/>
            <person name="Glass J.I."/>
            <person name="Rusch D."/>
            <person name="Podicherti R."/>
            <person name="Tsui H.-C.T."/>
            <person name="Winkler M.E."/>
        </authorList>
    </citation>
    <scope>NUCLEOTIDE SEQUENCE</scope>
</reference>
<dbReference type="EMBL" id="UINC01048264">
    <property type="protein sequence ID" value="SVB58589.1"/>
    <property type="molecule type" value="Genomic_DNA"/>
</dbReference>
<evidence type="ECO:0000313" key="1">
    <source>
        <dbReference type="EMBL" id="SVB58589.1"/>
    </source>
</evidence>
<proteinExistence type="predicted"/>
<dbReference type="AlphaFoldDB" id="A0A382F7E5"/>
<protein>
    <submittedName>
        <fullName evidence="1">Uncharacterized protein</fullName>
    </submittedName>
</protein>
<gene>
    <name evidence="1" type="ORF">METZ01_LOCUS211443</name>
</gene>
<name>A0A382F7E5_9ZZZZ</name>